<dbReference type="Proteomes" id="UP001172737">
    <property type="component" value="Unassembled WGS sequence"/>
</dbReference>
<sequence>MAYTVKSGGSMATTATGGARTPLSRARVLDEAIGYADTHGLDALSMRTLAELLDVVPMALYKHVRSKEALIDGMVETVLATLPAADLAGVGPESWRAVARSRILAARSALQRHPWMWRALETRAAPTPAMLDHMEAMIQILRRGGLGPVLTHHAMHALGGRIWGFTPEVASSGPAPADPAEIAAAMAAMRERWPGVLESAMSARHEAGSAVGPGCDDDAEFAFALDLLLEGVESRHFAGWPSPARATSH</sequence>
<dbReference type="AlphaFoldDB" id="A0AAW7M575"/>
<keyword evidence="7" id="KW-1185">Reference proteome</keyword>
<evidence type="ECO:0000259" key="5">
    <source>
        <dbReference type="PROSITE" id="PS50977"/>
    </source>
</evidence>
<evidence type="ECO:0000256" key="3">
    <source>
        <dbReference type="ARBA" id="ARBA00023163"/>
    </source>
</evidence>
<dbReference type="GO" id="GO:0003700">
    <property type="term" value="F:DNA-binding transcription factor activity"/>
    <property type="evidence" value="ECO:0007669"/>
    <property type="project" value="TreeGrafter"/>
</dbReference>
<dbReference type="SUPFAM" id="SSF48498">
    <property type="entry name" value="Tetracyclin repressor-like, C-terminal domain"/>
    <property type="match status" value="1"/>
</dbReference>
<feature type="domain" description="HTH tetR-type" evidence="5">
    <location>
        <begin position="22"/>
        <end position="82"/>
    </location>
</feature>
<accession>A0AAW7M575</accession>
<dbReference type="InterPro" id="IPR036271">
    <property type="entry name" value="Tet_transcr_reg_TetR-rel_C_sf"/>
</dbReference>
<evidence type="ECO:0000256" key="1">
    <source>
        <dbReference type="ARBA" id="ARBA00023015"/>
    </source>
</evidence>
<name>A0AAW7M575_9MICO</name>
<proteinExistence type="predicted"/>
<keyword evidence="3" id="KW-0804">Transcription</keyword>
<protein>
    <submittedName>
        <fullName evidence="6">TetR/AcrR family transcriptional regulator C-terminal domain-containing protein</fullName>
    </submittedName>
</protein>
<evidence type="ECO:0000313" key="6">
    <source>
        <dbReference type="EMBL" id="MDN4488740.1"/>
    </source>
</evidence>
<dbReference type="InterPro" id="IPR004111">
    <property type="entry name" value="Repressor_TetR_C"/>
</dbReference>
<dbReference type="InterPro" id="IPR001647">
    <property type="entry name" value="HTH_TetR"/>
</dbReference>
<dbReference type="Pfam" id="PF02909">
    <property type="entry name" value="TetR_C_1"/>
    <property type="match status" value="1"/>
</dbReference>
<evidence type="ECO:0000256" key="4">
    <source>
        <dbReference type="PROSITE-ProRule" id="PRU00335"/>
    </source>
</evidence>
<dbReference type="EMBL" id="JAUHPX010000007">
    <property type="protein sequence ID" value="MDN4488740.1"/>
    <property type="molecule type" value="Genomic_DNA"/>
</dbReference>
<keyword evidence="1" id="KW-0805">Transcription regulation</keyword>
<dbReference type="PROSITE" id="PS50977">
    <property type="entry name" value="HTH_TETR_2"/>
    <property type="match status" value="1"/>
</dbReference>
<dbReference type="Pfam" id="PF00440">
    <property type="entry name" value="TetR_N"/>
    <property type="match status" value="1"/>
</dbReference>
<dbReference type="Gene3D" id="1.10.357.10">
    <property type="entry name" value="Tetracycline Repressor, domain 2"/>
    <property type="match status" value="1"/>
</dbReference>
<dbReference type="RefSeq" id="WP_301122086.1">
    <property type="nucleotide sequence ID" value="NZ_JAUHPX010000007.1"/>
</dbReference>
<feature type="DNA-binding region" description="H-T-H motif" evidence="4">
    <location>
        <begin position="45"/>
        <end position="64"/>
    </location>
</feature>
<organism evidence="6 7">
    <name type="scientific">Demequina lignilytica</name>
    <dbReference type="NCBI Taxonomy" id="3051663"/>
    <lineage>
        <taxon>Bacteria</taxon>
        <taxon>Bacillati</taxon>
        <taxon>Actinomycetota</taxon>
        <taxon>Actinomycetes</taxon>
        <taxon>Micrococcales</taxon>
        <taxon>Demequinaceae</taxon>
        <taxon>Demequina</taxon>
    </lineage>
</organism>
<evidence type="ECO:0000313" key="7">
    <source>
        <dbReference type="Proteomes" id="UP001172737"/>
    </source>
</evidence>
<dbReference type="GO" id="GO:0000976">
    <property type="term" value="F:transcription cis-regulatory region binding"/>
    <property type="evidence" value="ECO:0007669"/>
    <property type="project" value="TreeGrafter"/>
</dbReference>
<comment type="caution">
    <text evidence="6">The sequence shown here is derived from an EMBL/GenBank/DDBJ whole genome shotgun (WGS) entry which is preliminary data.</text>
</comment>
<keyword evidence="2 4" id="KW-0238">DNA-binding</keyword>
<dbReference type="PANTHER" id="PTHR30055">
    <property type="entry name" value="HTH-TYPE TRANSCRIPTIONAL REGULATOR RUTR"/>
    <property type="match status" value="1"/>
</dbReference>
<dbReference type="SUPFAM" id="SSF46689">
    <property type="entry name" value="Homeodomain-like"/>
    <property type="match status" value="1"/>
</dbReference>
<dbReference type="PANTHER" id="PTHR30055:SF151">
    <property type="entry name" value="TRANSCRIPTIONAL REGULATORY PROTEIN"/>
    <property type="match status" value="1"/>
</dbReference>
<dbReference type="Gene3D" id="1.10.10.60">
    <property type="entry name" value="Homeodomain-like"/>
    <property type="match status" value="1"/>
</dbReference>
<dbReference type="GO" id="GO:0045892">
    <property type="term" value="P:negative regulation of DNA-templated transcription"/>
    <property type="evidence" value="ECO:0007669"/>
    <property type="project" value="InterPro"/>
</dbReference>
<dbReference type="InterPro" id="IPR009057">
    <property type="entry name" value="Homeodomain-like_sf"/>
</dbReference>
<reference evidence="6" key="1">
    <citation type="submission" date="2023-06" db="EMBL/GenBank/DDBJ databases">
        <title>Sysu t00039.</title>
        <authorList>
            <person name="Gao L."/>
            <person name="Fang B.-Z."/>
            <person name="Li W.-J."/>
        </authorList>
    </citation>
    <scope>NUCLEOTIDE SEQUENCE</scope>
    <source>
        <strain evidence="6">SYSU T00039</strain>
    </source>
</reference>
<evidence type="ECO:0000256" key="2">
    <source>
        <dbReference type="ARBA" id="ARBA00023125"/>
    </source>
</evidence>
<dbReference type="InterPro" id="IPR050109">
    <property type="entry name" value="HTH-type_TetR-like_transc_reg"/>
</dbReference>
<gene>
    <name evidence="6" type="ORF">QQX10_11235</name>
</gene>